<evidence type="ECO:0000256" key="1">
    <source>
        <dbReference type="ARBA" id="ARBA00012513"/>
    </source>
</evidence>
<accession>A0A8K0NN87</accession>
<dbReference type="SMART" id="SM00220">
    <property type="entry name" value="S_TKc"/>
    <property type="match status" value="1"/>
</dbReference>
<dbReference type="PANTHER" id="PTHR24361:SF433">
    <property type="entry name" value="PROTEIN KINASE DOMAIN-CONTAINING PROTEIN"/>
    <property type="match status" value="1"/>
</dbReference>
<dbReference type="FunFam" id="1.25.10.10:FF:000583">
    <property type="entry name" value="MAP3K epsilon protein kinase 1"/>
    <property type="match status" value="1"/>
</dbReference>
<dbReference type="PROSITE" id="PS50011">
    <property type="entry name" value="PROTEIN_KINASE_DOM"/>
    <property type="match status" value="1"/>
</dbReference>
<keyword evidence="15" id="KW-1185">Reference proteome</keyword>
<dbReference type="Proteomes" id="UP000812966">
    <property type="component" value="Unassembled WGS sequence"/>
</dbReference>
<evidence type="ECO:0000256" key="4">
    <source>
        <dbReference type="ARBA" id="ARBA00022723"/>
    </source>
</evidence>
<comment type="catalytic activity">
    <reaction evidence="10">
        <text>L-seryl-[protein] + ATP = O-phospho-L-seryl-[protein] + ADP + H(+)</text>
        <dbReference type="Rhea" id="RHEA:17989"/>
        <dbReference type="Rhea" id="RHEA-COMP:9863"/>
        <dbReference type="Rhea" id="RHEA-COMP:11604"/>
        <dbReference type="ChEBI" id="CHEBI:15378"/>
        <dbReference type="ChEBI" id="CHEBI:29999"/>
        <dbReference type="ChEBI" id="CHEBI:30616"/>
        <dbReference type="ChEBI" id="CHEBI:83421"/>
        <dbReference type="ChEBI" id="CHEBI:456216"/>
        <dbReference type="EC" id="2.7.11.1"/>
    </reaction>
</comment>
<gene>
    <name evidence="14" type="ORF">FFLO_06202</name>
</gene>
<evidence type="ECO:0000256" key="11">
    <source>
        <dbReference type="PROSITE-ProRule" id="PRU10141"/>
    </source>
</evidence>
<feature type="domain" description="Protein kinase" evidence="13">
    <location>
        <begin position="21"/>
        <end position="283"/>
    </location>
</feature>
<dbReference type="EMBL" id="JABELV010000187">
    <property type="protein sequence ID" value="KAG7528386.1"/>
    <property type="molecule type" value="Genomic_DNA"/>
</dbReference>
<dbReference type="PANTHER" id="PTHR24361">
    <property type="entry name" value="MITOGEN-ACTIVATED KINASE KINASE KINASE"/>
    <property type="match status" value="1"/>
</dbReference>
<evidence type="ECO:0000256" key="6">
    <source>
        <dbReference type="ARBA" id="ARBA00022777"/>
    </source>
</evidence>
<evidence type="ECO:0000313" key="15">
    <source>
        <dbReference type="Proteomes" id="UP000812966"/>
    </source>
</evidence>
<evidence type="ECO:0000313" key="14">
    <source>
        <dbReference type="EMBL" id="KAG7528386.1"/>
    </source>
</evidence>
<dbReference type="FunFam" id="3.30.200.20:FF:000042">
    <property type="entry name" value="Aurora kinase A"/>
    <property type="match status" value="1"/>
</dbReference>
<comment type="caution">
    <text evidence="14">The sequence shown here is derived from an EMBL/GenBank/DDBJ whole genome shotgun (WGS) entry which is preliminary data.</text>
</comment>
<feature type="region of interest" description="Disordered" evidence="12">
    <location>
        <begin position="1257"/>
        <end position="1359"/>
    </location>
</feature>
<comment type="similarity">
    <text evidence="8">Belongs to the protein kinase superfamily. STE Ser/Thr protein kinase family.</text>
</comment>
<dbReference type="Gene3D" id="1.10.510.10">
    <property type="entry name" value="Transferase(Phosphotransferase) domain 1"/>
    <property type="match status" value="1"/>
</dbReference>
<evidence type="ECO:0000256" key="10">
    <source>
        <dbReference type="ARBA" id="ARBA00048679"/>
    </source>
</evidence>
<feature type="compositionally biased region" description="Acidic residues" evidence="12">
    <location>
        <begin position="553"/>
        <end position="567"/>
    </location>
</feature>
<feature type="compositionally biased region" description="Low complexity" evidence="12">
    <location>
        <begin position="629"/>
        <end position="646"/>
    </location>
</feature>
<dbReference type="InterPro" id="IPR000719">
    <property type="entry name" value="Prot_kinase_dom"/>
</dbReference>
<feature type="compositionally biased region" description="Basic and acidic residues" evidence="12">
    <location>
        <begin position="1325"/>
        <end position="1335"/>
    </location>
</feature>
<dbReference type="GO" id="GO:0005524">
    <property type="term" value="F:ATP binding"/>
    <property type="evidence" value="ECO:0007669"/>
    <property type="project" value="UniProtKB-UniRule"/>
</dbReference>
<feature type="region of interest" description="Disordered" evidence="12">
    <location>
        <begin position="591"/>
        <end position="650"/>
    </location>
</feature>
<keyword evidence="4" id="KW-0479">Metal-binding</keyword>
<evidence type="ECO:0000256" key="9">
    <source>
        <dbReference type="ARBA" id="ARBA00047899"/>
    </source>
</evidence>
<feature type="compositionally biased region" description="Polar residues" evidence="12">
    <location>
        <begin position="295"/>
        <end position="326"/>
    </location>
</feature>
<sequence length="1359" mass="149585">MSTRQNVQGVQPGGNMAMSNYQLGEPLGKGASAQVYKALNWTTGETVAIKKISVSDIPKAELGDIMSEIDLLKNLNNENIVKYKGFFKTNEYLHIILEYCENGSLQYILKRYGKFPEDLVAVYISQVLQGLIYLHSQGVIHRDIKGANILTNKDGTVKLADFGVATMMPGLAGGMLGDGLGSGADESVVGSPYWMAPEVIEQNGATTASDIWSVGCVVIELLEGQPPYHTLEPMQALFRIVQDDSPPIPEGASGMVKDFMYQCFQKDPNLRITAQKLAKHPWMMASKRQIESSRPHNSSDPPRQAEDSQPNPTATRSSDMSPTASRTGKKSKLVITKRKPSGQTQTSVLQVHPPGPSQGLTSSQESHTREVSATGKAISDMKRRPLTTVYDDAIQRVQEWNEALQAVPKASPKVLRRVPKAQPHLGTRTIATVEPKGMVESSSGESLAAHLASVSRKPNGMWSRPLGHAVETEEPNELSDQEGSVWDDDFAEAPDLKRFEKTRAEKSPRDEPDNMKTIKPTKSPLGSPPEVTRTISSIGRFGTGSPSLYKDDSSEDYSDLAPADESDLNEKLQRFKLNGLQMGKIYRPGDISMLSLRGTPGPSRPSSSRDISSSFSQRPRLGSGGSFGSGSSRSPSRTSSFRFTPTDDAEQIKATERELSKYAEVEEEDYDDVFGIGEALKGNIDPVSTGSEVFKLGTRRSDRSWMEGQIDDDDFDPFADIEDSYSVMDVEANLLRDKHSSLCAAVSAMIERLQATSAEESLQQDTTDLLNIMDGAPALQDHFIMSHGMLAVLEVLESAPSREVILNLLRVVNMMVATEPSVLENLCLIGAIPILKTFTGRRYSLETRLEAATFVGALTGSALTLQMFISCRGLRVLVELLDEDYSANRDLVLSALRGVASVFELQTPTPKNDFCRMFIREGIVEPLGTVLLHILKDETDDIEGFKVQIVGIVLMFCQTAQADSRMRDALGTRSFIKRLLRACGSLTSTCLTTVVKAVKHLSTSPSLLDVLQNADAIAVLIKVLDDHLARAGTNEICSHIFQTLFNLCRLSRTRQEEAAINGIIPILQRALSLKSPLKEFALPILCDMVNAGKTARRQLWKYGGVQVYLDLLSDAYWKVAALEAIVFWLQDETARVEDELSQTSALHVLKMAFINASGTSFEGVLEPFLRLLRASPPLTVALVGADLFRKISEGLTKKAKAITKLNLLRIIKVACDHHPQHQDLIAQFGMSPIVRELSRQDEAVLVRQLAKEIAPALISDSRTPPGSVREHTPRPPAPRRAVSALAPKPERSDHQKHKRKISRNHLSNIHWTEQDGKTTPVLNRSARDTRNEEHHRRTTSKSSTTNDTNEITGHGQSRR</sequence>
<evidence type="ECO:0000256" key="12">
    <source>
        <dbReference type="SAM" id="MobiDB-lite"/>
    </source>
</evidence>
<dbReference type="InterPro" id="IPR053235">
    <property type="entry name" value="Ser_Thr_kinase"/>
</dbReference>
<dbReference type="GO" id="GO:0005737">
    <property type="term" value="C:cytoplasm"/>
    <property type="evidence" value="ECO:0007669"/>
    <property type="project" value="TreeGrafter"/>
</dbReference>
<comment type="catalytic activity">
    <reaction evidence="9">
        <text>L-threonyl-[protein] + ATP = O-phospho-L-threonyl-[protein] + ADP + H(+)</text>
        <dbReference type="Rhea" id="RHEA:46608"/>
        <dbReference type="Rhea" id="RHEA-COMP:11060"/>
        <dbReference type="Rhea" id="RHEA-COMP:11605"/>
        <dbReference type="ChEBI" id="CHEBI:15378"/>
        <dbReference type="ChEBI" id="CHEBI:30013"/>
        <dbReference type="ChEBI" id="CHEBI:30616"/>
        <dbReference type="ChEBI" id="CHEBI:61977"/>
        <dbReference type="ChEBI" id="CHEBI:456216"/>
        <dbReference type="EC" id="2.7.11.1"/>
    </reaction>
</comment>
<feature type="compositionally biased region" description="Basic residues" evidence="12">
    <location>
        <begin position="1294"/>
        <end position="1303"/>
    </location>
</feature>
<proteinExistence type="inferred from homology"/>
<feature type="compositionally biased region" description="Polar residues" evidence="12">
    <location>
        <begin position="1346"/>
        <end position="1359"/>
    </location>
</feature>
<dbReference type="InterPro" id="IPR011989">
    <property type="entry name" value="ARM-like"/>
</dbReference>
<keyword evidence="3" id="KW-0808">Transferase</keyword>
<reference evidence="14" key="1">
    <citation type="submission" date="2020-04" db="EMBL/GenBank/DDBJ databases">
        <title>Analysis of mating type loci in Filobasidium floriforme.</title>
        <authorList>
            <person name="Nowrousian M."/>
        </authorList>
    </citation>
    <scope>NUCLEOTIDE SEQUENCE</scope>
    <source>
        <strain evidence="14">CBS 6242</strain>
    </source>
</reference>
<dbReference type="EC" id="2.7.11.1" evidence="1"/>
<feature type="region of interest" description="Disordered" evidence="12">
    <location>
        <begin position="284"/>
        <end position="380"/>
    </location>
</feature>
<dbReference type="SUPFAM" id="SSF56112">
    <property type="entry name" value="Protein kinase-like (PK-like)"/>
    <property type="match status" value="1"/>
</dbReference>
<dbReference type="GO" id="GO:0004674">
    <property type="term" value="F:protein serine/threonine kinase activity"/>
    <property type="evidence" value="ECO:0007669"/>
    <property type="project" value="UniProtKB-KW"/>
</dbReference>
<dbReference type="PROSITE" id="PS00107">
    <property type="entry name" value="PROTEIN_KINASE_ATP"/>
    <property type="match status" value="1"/>
</dbReference>
<evidence type="ECO:0000256" key="8">
    <source>
        <dbReference type="ARBA" id="ARBA00025754"/>
    </source>
</evidence>
<name>A0A8K0NN87_9TREE</name>
<keyword evidence="2" id="KW-0723">Serine/threonine-protein kinase</keyword>
<evidence type="ECO:0000259" key="13">
    <source>
        <dbReference type="PROSITE" id="PS50011"/>
    </source>
</evidence>
<evidence type="ECO:0000256" key="5">
    <source>
        <dbReference type="ARBA" id="ARBA00022741"/>
    </source>
</evidence>
<feature type="region of interest" description="Disordered" evidence="12">
    <location>
        <begin position="491"/>
        <end position="568"/>
    </location>
</feature>
<dbReference type="FunFam" id="1.10.510.10:FF:000946">
    <property type="entry name" value="Probable serine/threonine-protein kinase DDB_G0284251"/>
    <property type="match status" value="1"/>
</dbReference>
<protein>
    <recommendedName>
        <fullName evidence="1">non-specific serine/threonine protein kinase</fullName>
        <ecNumber evidence="1">2.7.11.1</ecNumber>
    </recommendedName>
</protein>
<dbReference type="InterPro" id="IPR011009">
    <property type="entry name" value="Kinase-like_dom_sf"/>
</dbReference>
<feature type="compositionally biased region" description="Basic residues" evidence="12">
    <location>
        <begin position="327"/>
        <end position="340"/>
    </location>
</feature>
<dbReference type="SUPFAM" id="SSF48371">
    <property type="entry name" value="ARM repeat"/>
    <property type="match status" value="1"/>
</dbReference>
<keyword evidence="5 11" id="KW-0547">Nucleotide-binding</keyword>
<dbReference type="InterPro" id="IPR017441">
    <property type="entry name" value="Protein_kinase_ATP_BS"/>
</dbReference>
<feature type="compositionally biased region" description="Low complexity" evidence="12">
    <location>
        <begin position="595"/>
        <end position="621"/>
    </location>
</feature>
<evidence type="ECO:0000256" key="7">
    <source>
        <dbReference type="ARBA" id="ARBA00022840"/>
    </source>
</evidence>
<organism evidence="14 15">
    <name type="scientific">Filobasidium floriforme</name>
    <dbReference type="NCBI Taxonomy" id="5210"/>
    <lineage>
        <taxon>Eukaryota</taxon>
        <taxon>Fungi</taxon>
        <taxon>Dikarya</taxon>
        <taxon>Basidiomycota</taxon>
        <taxon>Agaricomycotina</taxon>
        <taxon>Tremellomycetes</taxon>
        <taxon>Filobasidiales</taxon>
        <taxon>Filobasidiaceae</taxon>
        <taxon>Filobasidium</taxon>
    </lineage>
</organism>
<evidence type="ECO:0000256" key="3">
    <source>
        <dbReference type="ARBA" id="ARBA00022679"/>
    </source>
</evidence>
<feature type="compositionally biased region" description="Basic and acidic residues" evidence="12">
    <location>
        <begin position="494"/>
        <end position="516"/>
    </location>
</feature>
<keyword evidence="7 11" id="KW-0067">ATP-binding</keyword>
<dbReference type="InterPro" id="IPR008271">
    <property type="entry name" value="Ser/Thr_kinase_AS"/>
</dbReference>
<dbReference type="InterPro" id="IPR016024">
    <property type="entry name" value="ARM-type_fold"/>
</dbReference>
<dbReference type="GO" id="GO:0046872">
    <property type="term" value="F:metal ion binding"/>
    <property type="evidence" value="ECO:0007669"/>
    <property type="project" value="UniProtKB-KW"/>
</dbReference>
<dbReference type="CDD" id="cd06627">
    <property type="entry name" value="STKc_Cdc7_like"/>
    <property type="match status" value="1"/>
</dbReference>
<keyword evidence="6" id="KW-0418">Kinase</keyword>
<dbReference type="Gene3D" id="1.25.10.10">
    <property type="entry name" value="Leucine-rich Repeat Variant"/>
    <property type="match status" value="2"/>
</dbReference>
<dbReference type="Pfam" id="PF00069">
    <property type="entry name" value="Pkinase"/>
    <property type="match status" value="1"/>
</dbReference>
<feature type="binding site" evidence="11">
    <location>
        <position position="51"/>
    </location>
    <ligand>
        <name>ATP</name>
        <dbReference type="ChEBI" id="CHEBI:30616"/>
    </ligand>
</feature>
<dbReference type="PROSITE" id="PS00108">
    <property type="entry name" value="PROTEIN_KINASE_ST"/>
    <property type="match status" value="1"/>
</dbReference>
<evidence type="ECO:0000256" key="2">
    <source>
        <dbReference type="ARBA" id="ARBA00022527"/>
    </source>
</evidence>